<name>A0A7R9DEH2_TIMPO</name>
<evidence type="ECO:0000256" key="1">
    <source>
        <dbReference type="SAM" id="MobiDB-lite"/>
    </source>
</evidence>
<reference evidence="2" key="1">
    <citation type="submission" date="2020-11" db="EMBL/GenBank/DDBJ databases">
        <authorList>
            <person name="Tran Van P."/>
        </authorList>
    </citation>
    <scope>NUCLEOTIDE SEQUENCE</scope>
</reference>
<gene>
    <name evidence="2" type="ORF">TPSB3V08_LOCUS8370</name>
</gene>
<proteinExistence type="predicted"/>
<dbReference type="EMBL" id="OD005950">
    <property type="protein sequence ID" value="CAD7412346.1"/>
    <property type="molecule type" value="Genomic_DNA"/>
</dbReference>
<sequence>MDVESKRDKESGGRANDVCEEHLEEGMGKVVDKVIYNSPMASLVLTDGFEKLPDPIMYPYAEPYDLQKHMNEYLDLPQDGSDDCNEDDDDEDNDNEMPKKPINMKDHQLGKGFRMQIIED</sequence>
<feature type="compositionally biased region" description="Acidic residues" evidence="1">
    <location>
        <begin position="80"/>
        <end position="95"/>
    </location>
</feature>
<dbReference type="AlphaFoldDB" id="A0A7R9DEH2"/>
<feature type="compositionally biased region" description="Basic and acidic residues" evidence="1">
    <location>
        <begin position="96"/>
        <end position="109"/>
    </location>
</feature>
<feature type="region of interest" description="Disordered" evidence="1">
    <location>
        <begin position="74"/>
        <end position="120"/>
    </location>
</feature>
<organism evidence="2">
    <name type="scientific">Timema poppense</name>
    <name type="common">Walking stick</name>
    <dbReference type="NCBI Taxonomy" id="170557"/>
    <lineage>
        <taxon>Eukaryota</taxon>
        <taxon>Metazoa</taxon>
        <taxon>Ecdysozoa</taxon>
        <taxon>Arthropoda</taxon>
        <taxon>Hexapoda</taxon>
        <taxon>Insecta</taxon>
        <taxon>Pterygota</taxon>
        <taxon>Neoptera</taxon>
        <taxon>Polyneoptera</taxon>
        <taxon>Phasmatodea</taxon>
        <taxon>Timematodea</taxon>
        <taxon>Timematoidea</taxon>
        <taxon>Timematidae</taxon>
        <taxon>Timema</taxon>
    </lineage>
</organism>
<evidence type="ECO:0000313" key="2">
    <source>
        <dbReference type="EMBL" id="CAD7412346.1"/>
    </source>
</evidence>
<protein>
    <submittedName>
        <fullName evidence="2">Uncharacterized protein</fullName>
    </submittedName>
</protein>
<accession>A0A7R9DEH2</accession>